<dbReference type="Gene3D" id="1.10.10.60">
    <property type="entry name" value="Homeodomain-like"/>
    <property type="match status" value="2"/>
</dbReference>
<dbReference type="PATRIC" id="fig|1131935.3.peg.3139"/>
<dbReference type="InterPro" id="IPR018062">
    <property type="entry name" value="HTH_AraC-typ_CS"/>
</dbReference>
<dbReference type="Pfam" id="PF12833">
    <property type="entry name" value="HTH_18"/>
    <property type="match status" value="1"/>
</dbReference>
<dbReference type="Proteomes" id="UP000003900">
    <property type="component" value="Unassembled WGS sequence"/>
</dbReference>
<keyword evidence="3" id="KW-0804">Transcription</keyword>
<evidence type="ECO:0000256" key="2">
    <source>
        <dbReference type="ARBA" id="ARBA00023125"/>
    </source>
</evidence>
<dbReference type="InterPro" id="IPR003313">
    <property type="entry name" value="AraC-bd"/>
</dbReference>
<name>H3SHL0_9BACL</name>
<evidence type="ECO:0000256" key="4">
    <source>
        <dbReference type="SAM" id="MobiDB-lite"/>
    </source>
</evidence>
<dbReference type="GO" id="GO:0043565">
    <property type="term" value="F:sequence-specific DNA binding"/>
    <property type="evidence" value="ECO:0007669"/>
    <property type="project" value="InterPro"/>
</dbReference>
<feature type="region of interest" description="Disordered" evidence="4">
    <location>
        <begin position="281"/>
        <end position="304"/>
    </location>
</feature>
<keyword evidence="7" id="KW-1185">Reference proteome</keyword>
<reference evidence="6 7" key="1">
    <citation type="journal article" date="2012" name="J. Bacteriol.">
        <title>Genome Sequence of the Pattern-Forming Social Bacterium Paenibacillus dendritiformis C454 Chiral Morphotype.</title>
        <authorList>
            <person name="Sirota-Madi A."/>
            <person name="Olender T."/>
            <person name="Helman Y."/>
            <person name="Brainis I."/>
            <person name="Finkelshtein A."/>
            <person name="Roth D."/>
            <person name="Hagai E."/>
            <person name="Leshkowitz D."/>
            <person name="Brodsky L."/>
            <person name="Galatenko V."/>
            <person name="Nikolaev V."/>
            <person name="Gutnick D.L."/>
            <person name="Lancet D."/>
            <person name="Ben-Jacob E."/>
        </authorList>
    </citation>
    <scope>NUCLEOTIDE SEQUENCE [LARGE SCALE GENOMIC DNA]</scope>
    <source>
        <strain evidence="6 7">C454</strain>
    </source>
</reference>
<dbReference type="AlphaFoldDB" id="H3SHL0"/>
<evidence type="ECO:0000256" key="1">
    <source>
        <dbReference type="ARBA" id="ARBA00023015"/>
    </source>
</evidence>
<dbReference type="PANTHER" id="PTHR43280:SF2">
    <property type="entry name" value="HTH-TYPE TRANSCRIPTIONAL REGULATOR EXSA"/>
    <property type="match status" value="1"/>
</dbReference>
<sequence length="304" mass="35125">MSHATPERLRHEQYMSLSSPFRIFRHHIDTRIDVHWHEFFELALVVGGQGTHVVNGTPAPLRKGLLFLMTPADFHEIIPDPGQRIDLYNVIFSEPFIRPELFRRLFAPRGNTCVWLGEEAFPAFEAEFARMWRESEQRQEDSEFIIQGALERVLIERERLRRNGREKREEAGSPLPEPLGEEARRLHPSIRSAVTYIQHHFREPLTLAEVASHAGLSANYFSECFSKQVGASFQCYLQERRLQFAHSLLCVTALPVTEICYASGFSTLNHFERSFKKKYGRAPRSLRTERNARPDHMPTNSPGG</sequence>
<dbReference type="PROSITE" id="PS01124">
    <property type="entry name" value="HTH_ARAC_FAMILY_2"/>
    <property type="match status" value="1"/>
</dbReference>
<dbReference type="GO" id="GO:0003700">
    <property type="term" value="F:DNA-binding transcription factor activity"/>
    <property type="evidence" value="ECO:0007669"/>
    <property type="project" value="InterPro"/>
</dbReference>
<dbReference type="Gene3D" id="2.60.120.10">
    <property type="entry name" value="Jelly Rolls"/>
    <property type="match status" value="1"/>
</dbReference>
<dbReference type="PROSITE" id="PS00041">
    <property type="entry name" value="HTH_ARAC_FAMILY_1"/>
    <property type="match status" value="1"/>
</dbReference>
<accession>H3SHL0</accession>
<evidence type="ECO:0000313" key="7">
    <source>
        <dbReference type="Proteomes" id="UP000003900"/>
    </source>
</evidence>
<dbReference type="SUPFAM" id="SSF46689">
    <property type="entry name" value="Homeodomain-like"/>
    <property type="match status" value="2"/>
</dbReference>
<dbReference type="InterPro" id="IPR014710">
    <property type="entry name" value="RmlC-like_jellyroll"/>
</dbReference>
<evidence type="ECO:0000256" key="3">
    <source>
        <dbReference type="ARBA" id="ARBA00023163"/>
    </source>
</evidence>
<dbReference type="RefSeq" id="WP_006677521.1">
    <property type="nucleotide sequence ID" value="NZ_AHKH01000037.1"/>
</dbReference>
<feature type="compositionally biased region" description="Basic and acidic residues" evidence="4">
    <location>
        <begin position="286"/>
        <end position="296"/>
    </location>
</feature>
<evidence type="ECO:0000313" key="6">
    <source>
        <dbReference type="EMBL" id="EHQ61470.1"/>
    </source>
</evidence>
<dbReference type="EMBL" id="AHKH01000037">
    <property type="protein sequence ID" value="EHQ61470.1"/>
    <property type="molecule type" value="Genomic_DNA"/>
</dbReference>
<feature type="domain" description="HTH araC/xylS-type" evidence="5">
    <location>
        <begin position="191"/>
        <end position="289"/>
    </location>
</feature>
<dbReference type="OrthoDB" id="241790at2"/>
<dbReference type="InterPro" id="IPR009057">
    <property type="entry name" value="Homeodomain-like_sf"/>
</dbReference>
<protein>
    <submittedName>
        <fullName evidence="6">AraC family transcriptional regulator</fullName>
    </submittedName>
</protein>
<dbReference type="SUPFAM" id="SSF51215">
    <property type="entry name" value="Regulatory protein AraC"/>
    <property type="match status" value="1"/>
</dbReference>
<dbReference type="PANTHER" id="PTHR43280">
    <property type="entry name" value="ARAC-FAMILY TRANSCRIPTIONAL REGULATOR"/>
    <property type="match status" value="1"/>
</dbReference>
<dbReference type="SMART" id="SM00342">
    <property type="entry name" value="HTH_ARAC"/>
    <property type="match status" value="1"/>
</dbReference>
<dbReference type="InterPro" id="IPR037923">
    <property type="entry name" value="HTH-like"/>
</dbReference>
<gene>
    <name evidence="6" type="ORF">PDENDC454_15117</name>
</gene>
<keyword evidence="1" id="KW-0805">Transcription regulation</keyword>
<keyword evidence="2" id="KW-0238">DNA-binding</keyword>
<evidence type="ECO:0000259" key="5">
    <source>
        <dbReference type="PROSITE" id="PS01124"/>
    </source>
</evidence>
<comment type="caution">
    <text evidence="6">The sequence shown here is derived from an EMBL/GenBank/DDBJ whole genome shotgun (WGS) entry which is preliminary data.</text>
</comment>
<organism evidence="6 7">
    <name type="scientific">Paenibacillus dendritiformis C454</name>
    <dbReference type="NCBI Taxonomy" id="1131935"/>
    <lineage>
        <taxon>Bacteria</taxon>
        <taxon>Bacillati</taxon>
        <taxon>Bacillota</taxon>
        <taxon>Bacilli</taxon>
        <taxon>Bacillales</taxon>
        <taxon>Paenibacillaceae</taxon>
        <taxon>Paenibacillus</taxon>
    </lineage>
</organism>
<dbReference type="InterPro" id="IPR018060">
    <property type="entry name" value="HTH_AraC"/>
</dbReference>
<proteinExistence type="predicted"/>
<dbReference type="STRING" id="1131935.PDENDC454_15117"/>
<dbReference type="Pfam" id="PF02311">
    <property type="entry name" value="AraC_binding"/>
    <property type="match status" value="1"/>
</dbReference>